<dbReference type="EC" id="2.3.1.-" evidence="2"/>
<organism evidence="2 3">
    <name type="scientific">Gottfriedia endophytica</name>
    <dbReference type="NCBI Taxonomy" id="2820819"/>
    <lineage>
        <taxon>Bacteria</taxon>
        <taxon>Bacillati</taxon>
        <taxon>Bacillota</taxon>
        <taxon>Bacilli</taxon>
        <taxon>Bacillales</taxon>
        <taxon>Bacillaceae</taxon>
        <taxon>Gottfriedia</taxon>
    </lineage>
</organism>
<proteinExistence type="predicted"/>
<evidence type="ECO:0000313" key="3">
    <source>
        <dbReference type="Proteomes" id="UP000682134"/>
    </source>
</evidence>
<dbReference type="SUPFAM" id="SSF81923">
    <property type="entry name" value="Double Clp-N motif"/>
    <property type="match status" value="1"/>
</dbReference>
<dbReference type="Pfam" id="PF02861">
    <property type="entry name" value="Clp_N"/>
    <property type="match status" value="1"/>
</dbReference>
<dbReference type="RefSeq" id="WP_209407274.1">
    <property type="nucleotide sequence ID" value="NZ_JAGIYQ010000016.1"/>
</dbReference>
<dbReference type="GO" id="GO:0016747">
    <property type="term" value="F:acyltransferase activity, transferring groups other than amino-acyl groups"/>
    <property type="evidence" value="ECO:0007669"/>
    <property type="project" value="InterPro"/>
</dbReference>
<dbReference type="Gene3D" id="1.10.1780.10">
    <property type="entry name" value="Clp, N-terminal domain"/>
    <property type="match status" value="1"/>
</dbReference>
<dbReference type="CDD" id="cd04301">
    <property type="entry name" value="NAT_SF"/>
    <property type="match status" value="1"/>
</dbReference>
<gene>
    <name evidence="2" type="ORF">J5Y03_17400</name>
</gene>
<keyword evidence="2" id="KW-0012">Acyltransferase</keyword>
<evidence type="ECO:0000259" key="1">
    <source>
        <dbReference type="PROSITE" id="PS51186"/>
    </source>
</evidence>
<dbReference type="AlphaFoldDB" id="A0A940NTQ9"/>
<protein>
    <submittedName>
        <fullName evidence="2">GNAT family N-acetyltransferase</fullName>
        <ecNumber evidence="2">2.3.1.-</ecNumber>
    </submittedName>
</protein>
<dbReference type="Pfam" id="PF00583">
    <property type="entry name" value="Acetyltransf_1"/>
    <property type="match status" value="1"/>
</dbReference>
<dbReference type="EMBL" id="JAGIYQ010000016">
    <property type="protein sequence ID" value="MBP0726937.1"/>
    <property type="molecule type" value="Genomic_DNA"/>
</dbReference>
<dbReference type="InterPro" id="IPR004176">
    <property type="entry name" value="Clp_R_N"/>
</dbReference>
<reference evidence="2" key="1">
    <citation type="submission" date="2021-04" db="EMBL/GenBank/DDBJ databases">
        <title>Genome seq and assembly of Bacillus sp.</title>
        <authorList>
            <person name="Chhetri G."/>
        </authorList>
    </citation>
    <scope>NUCLEOTIDE SEQUENCE</scope>
    <source>
        <strain evidence="2">RG28</strain>
    </source>
</reference>
<dbReference type="PROSITE" id="PS51186">
    <property type="entry name" value="GNAT"/>
    <property type="match status" value="1"/>
</dbReference>
<feature type="domain" description="N-acetyltransferase" evidence="1">
    <location>
        <begin position="168"/>
        <end position="290"/>
    </location>
</feature>
<keyword evidence="3" id="KW-1185">Reference proteome</keyword>
<keyword evidence="2" id="KW-0808">Transferase</keyword>
<dbReference type="Gene3D" id="3.40.630.30">
    <property type="match status" value="1"/>
</dbReference>
<dbReference type="SUPFAM" id="SSF55729">
    <property type="entry name" value="Acyl-CoA N-acyltransferases (Nat)"/>
    <property type="match status" value="1"/>
</dbReference>
<dbReference type="InterPro" id="IPR016181">
    <property type="entry name" value="Acyl_CoA_acyltransferase"/>
</dbReference>
<accession>A0A940NTQ9</accession>
<dbReference type="InterPro" id="IPR036628">
    <property type="entry name" value="Clp_N_dom_sf"/>
</dbReference>
<comment type="caution">
    <text evidence="2">The sequence shown here is derived from an EMBL/GenBank/DDBJ whole genome shotgun (WGS) entry which is preliminary data.</text>
</comment>
<dbReference type="InterPro" id="IPR000182">
    <property type="entry name" value="GNAT_dom"/>
</dbReference>
<dbReference type="Proteomes" id="UP000682134">
    <property type="component" value="Unassembled WGS sequence"/>
</dbReference>
<name>A0A940NTQ9_9BACI</name>
<sequence>MEITEYKFTDRMKKVVQETEVIVQKYQHGIISPLHLFLGLINEKSGVCGELFLYVSENNKLRNLEELLEDIDNTVQKEHVGCSSFQLPLSITTYNLLENAEKRRNHYKQRFINEGHVFQAIFADKSNIVYQIFSENELIEMKNIVCTSRDLVVKLQEYNYSKIIIEHHSIQKATRKDQDELLEFIEKEFGSGWVESIKHGFIQNDIPIYLAKHQDKIQGFACYDVYNKQKGVFGPMGIAGNQREKGIGKALLHSCLYEMKMKGYYYAIIGEAGPIEFYEKNCGAILIPCN</sequence>
<evidence type="ECO:0000313" key="2">
    <source>
        <dbReference type="EMBL" id="MBP0726937.1"/>
    </source>
</evidence>